<dbReference type="InterPro" id="IPR043941">
    <property type="entry name" value="EMC6-arch"/>
</dbReference>
<dbReference type="EMBL" id="CP131060">
    <property type="protein sequence ID" value="WNY25952.1"/>
    <property type="molecule type" value="Genomic_DNA"/>
</dbReference>
<keyword evidence="2" id="KW-1133">Transmembrane helix</keyword>
<proteinExistence type="predicted"/>
<keyword evidence="2" id="KW-0812">Transmembrane</keyword>
<feature type="region of interest" description="Disordered" evidence="1">
    <location>
        <begin position="1"/>
        <end position="42"/>
    </location>
</feature>
<gene>
    <name evidence="3" type="ORF">MsAc7_15240</name>
</gene>
<keyword evidence="2" id="KW-0472">Membrane</keyword>
<feature type="transmembrane region" description="Helical" evidence="2">
    <location>
        <begin position="116"/>
        <end position="139"/>
    </location>
</feature>
<dbReference type="Proteomes" id="UP001303587">
    <property type="component" value="Chromosome"/>
</dbReference>
<evidence type="ECO:0000313" key="3">
    <source>
        <dbReference type="EMBL" id="WNY25952.1"/>
    </source>
</evidence>
<evidence type="ECO:0000256" key="1">
    <source>
        <dbReference type="SAM" id="MobiDB-lite"/>
    </source>
</evidence>
<feature type="transmembrane region" description="Helical" evidence="2">
    <location>
        <begin position="79"/>
        <end position="95"/>
    </location>
</feature>
<keyword evidence="4" id="KW-1185">Reference proteome</keyword>
<name>A0AA96VG44_9EURY</name>
<dbReference type="GeneID" id="89230622"/>
<dbReference type="RefSeq" id="WP_338102295.1">
    <property type="nucleotide sequence ID" value="NZ_CP131060.1"/>
</dbReference>
<reference evidence="3 4" key="1">
    <citation type="submission" date="2023-07" db="EMBL/GenBank/DDBJ databases">
        <title>Closed genoem sequence of Methanosarcinaceae archaeon Ac7.</title>
        <authorList>
            <person name="Poehlein A."/>
            <person name="Protasov E."/>
            <person name="Platt K."/>
            <person name="Reeh H."/>
            <person name="Daniel R."/>
            <person name="Brune A."/>
        </authorList>
    </citation>
    <scope>NUCLEOTIDE SEQUENCE [LARGE SCALE GENOMIC DNA]</scope>
    <source>
        <strain evidence="3 4">Ac7</strain>
    </source>
</reference>
<evidence type="ECO:0000256" key="2">
    <source>
        <dbReference type="SAM" id="Phobius"/>
    </source>
</evidence>
<accession>A0AA96VG44</accession>
<organism evidence="3 4">
    <name type="scientific">Methanolapillus millepedarum</name>
    <dbReference type="NCBI Taxonomy" id="3028296"/>
    <lineage>
        <taxon>Archaea</taxon>
        <taxon>Methanobacteriati</taxon>
        <taxon>Methanobacteriota</taxon>
        <taxon>Stenosarchaea group</taxon>
        <taxon>Methanomicrobia</taxon>
        <taxon>Methanosarcinales</taxon>
        <taxon>Methanosarcinaceae</taxon>
        <taxon>Methanolapillus</taxon>
    </lineage>
</organism>
<evidence type="ECO:0000313" key="4">
    <source>
        <dbReference type="Proteomes" id="UP001303587"/>
    </source>
</evidence>
<feature type="compositionally biased region" description="Basic and acidic residues" evidence="1">
    <location>
        <begin position="1"/>
        <end position="17"/>
    </location>
</feature>
<dbReference type="Pfam" id="PF19094">
    <property type="entry name" value="EMC6_arch"/>
    <property type="match status" value="1"/>
</dbReference>
<feature type="transmembrane region" description="Helical" evidence="2">
    <location>
        <begin position="52"/>
        <end position="73"/>
    </location>
</feature>
<dbReference type="AlphaFoldDB" id="A0AA96VG44"/>
<sequence length="140" mass="15703">MAKRDAVKKEEQGKPEYVEAEQVAGKPDAPKTTSGKPEKTPEEKKRIYIENLIKTMSATIFGIVCGVICYVAFGTGEDVFWLLVLVPLLAVTYYIQRRLVFPVAKLDVSSISSKEWIGIQFLVLIFCLVTWTILLNASFL</sequence>
<protein>
    <submittedName>
        <fullName evidence="3">Uncharacterized protein</fullName>
    </submittedName>
</protein>